<dbReference type="GO" id="GO:0007030">
    <property type="term" value="P:Golgi organization"/>
    <property type="evidence" value="ECO:0007669"/>
    <property type="project" value="UniProtKB-ARBA"/>
</dbReference>
<dbReference type="CDD" id="cd15845">
    <property type="entry name" value="SNARE_syntaxin16"/>
    <property type="match status" value="1"/>
</dbReference>
<protein>
    <recommendedName>
        <fullName evidence="12">t-SNARE coiled-coil homology domain-containing protein</fullName>
    </recommendedName>
</protein>
<dbReference type="EnsemblMetazoa" id="SMAR008719-RA">
    <property type="protein sequence ID" value="SMAR008719-PA"/>
    <property type="gene ID" value="SMAR008719"/>
</dbReference>
<dbReference type="GO" id="GO:0005484">
    <property type="term" value="F:SNAP receptor activity"/>
    <property type="evidence" value="ECO:0007669"/>
    <property type="project" value="InterPro"/>
</dbReference>
<dbReference type="GO" id="GO:0048278">
    <property type="term" value="P:vesicle docking"/>
    <property type="evidence" value="ECO:0007669"/>
    <property type="project" value="TreeGrafter"/>
</dbReference>
<evidence type="ECO:0000313" key="13">
    <source>
        <dbReference type="EnsemblMetazoa" id="SMAR008719-PA"/>
    </source>
</evidence>
<evidence type="ECO:0000256" key="1">
    <source>
        <dbReference type="ARBA" id="ARBA00004409"/>
    </source>
</evidence>
<sequence length="308" mass="36252">MTTRSLTEVFILMRNNAMHSRHIYSEQSMDDKMALVQSDPEIGLSYGRDNRLPPEWVDGLEEVQYQITRIKQMMKELSNMHDKHLHRPTLDDNTDDEQAIEMMTQDVTQMFSYCHRLVQQIRNKSYGSRFQEQRLSHNVVQSLVATLQELSISFRQSQSNYLIKIRMREERSQQYFDNAIGNGFATGDHDQMEMDEMYTREFTKEQLMYLEENTEMVQHREREVQSVVRSIADLNQIFKDLSQLVVEQGAVIDRIDYNLENSQTQVHEGLQQLQKAEIHQKKNRKMMCIIILAVVTTLLIVILIAIKS</sequence>
<keyword evidence="4 11" id="KW-0812">Transmembrane</keyword>
<dbReference type="OMA" id="NRKMCII"/>
<dbReference type="InterPro" id="IPR045242">
    <property type="entry name" value="Syntaxin"/>
</dbReference>
<dbReference type="AlphaFoldDB" id="T1J522"/>
<feature type="transmembrane region" description="Helical" evidence="11">
    <location>
        <begin position="286"/>
        <end position="306"/>
    </location>
</feature>
<dbReference type="Gene3D" id="1.20.58.70">
    <property type="match status" value="1"/>
</dbReference>
<evidence type="ECO:0000313" key="14">
    <source>
        <dbReference type="Proteomes" id="UP000014500"/>
    </source>
</evidence>
<dbReference type="FunFam" id="1.20.58.70:FF:000010">
    <property type="entry name" value="Syntaxin-43"/>
    <property type="match status" value="1"/>
</dbReference>
<reference evidence="13" key="2">
    <citation type="submission" date="2015-02" db="UniProtKB">
        <authorList>
            <consortium name="EnsemblMetazoa"/>
        </authorList>
    </citation>
    <scope>IDENTIFICATION</scope>
</reference>
<evidence type="ECO:0000256" key="4">
    <source>
        <dbReference type="ARBA" id="ARBA00022692"/>
    </source>
</evidence>
<keyword evidence="7 11" id="KW-1133">Transmembrane helix</keyword>
<dbReference type="PROSITE" id="PS50192">
    <property type="entry name" value="T_SNARE"/>
    <property type="match status" value="1"/>
</dbReference>
<keyword evidence="9" id="KW-0175">Coiled coil</keyword>
<keyword evidence="6" id="KW-0653">Protein transport</keyword>
<evidence type="ECO:0000256" key="2">
    <source>
        <dbReference type="ARBA" id="ARBA00009063"/>
    </source>
</evidence>
<dbReference type="InterPro" id="IPR010989">
    <property type="entry name" value="SNARE"/>
</dbReference>
<feature type="domain" description="T-SNARE coiled-coil homology" evidence="12">
    <location>
        <begin position="214"/>
        <end position="276"/>
    </location>
</feature>
<dbReference type="PANTHER" id="PTHR19957:SF83">
    <property type="entry name" value="SYNTAXIN-16"/>
    <property type="match status" value="1"/>
</dbReference>
<dbReference type="GO" id="GO:0009863">
    <property type="term" value="P:salicylic acid mediated signaling pathway"/>
    <property type="evidence" value="ECO:0007669"/>
    <property type="project" value="UniProtKB-ARBA"/>
</dbReference>
<comment type="subcellular location">
    <subcellularLocation>
        <location evidence="1">Golgi apparatus membrane</location>
        <topology evidence="1">Single-pass type IV membrane protein</topology>
    </subcellularLocation>
</comment>
<dbReference type="HOGENOM" id="CLU_038177_3_0_1"/>
<dbReference type="PANTHER" id="PTHR19957">
    <property type="entry name" value="SYNTAXIN"/>
    <property type="match status" value="1"/>
</dbReference>
<evidence type="ECO:0000259" key="12">
    <source>
        <dbReference type="PROSITE" id="PS50192"/>
    </source>
</evidence>
<evidence type="ECO:0000256" key="10">
    <source>
        <dbReference type="ARBA" id="ARBA00023136"/>
    </source>
</evidence>
<dbReference type="Pfam" id="PF05739">
    <property type="entry name" value="SNARE"/>
    <property type="match status" value="1"/>
</dbReference>
<reference evidence="14" key="1">
    <citation type="submission" date="2011-05" db="EMBL/GenBank/DDBJ databases">
        <authorList>
            <person name="Richards S.R."/>
            <person name="Qu J."/>
            <person name="Jiang H."/>
            <person name="Jhangiani S.N."/>
            <person name="Agravi P."/>
            <person name="Goodspeed R."/>
            <person name="Gross S."/>
            <person name="Mandapat C."/>
            <person name="Jackson L."/>
            <person name="Mathew T."/>
            <person name="Pu L."/>
            <person name="Thornton R."/>
            <person name="Saada N."/>
            <person name="Wilczek-Boney K.B."/>
            <person name="Lee S."/>
            <person name="Kovar C."/>
            <person name="Wu Y."/>
            <person name="Scherer S.E."/>
            <person name="Worley K.C."/>
            <person name="Muzny D.M."/>
            <person name="Gibbs R."/>
        </authorList>
    </citation>
    <scope>NUCLEOTIDE SEQUENCE</scope>
    <source>
        <strain evidence="14">Brora</strain>
    </source>
</reference>
<keyword evidence="10 11" id="KW-0472">Membrane</keyword>
<dbReference type="GO" id="GO:0006886">
    <property type="term" value="P:intracellular protein transport"/>
    <property type="evidence" value="ECO:0007669"/>
    <property type="project" value="InterPro"/>
</dbReference>
<accession>T1J522</accession>
<dbReference type="GO" id="GO:0043001">
    <property type="term" value="P:Golgi to plasma membrane protein transport"/>
    <property type="evidence" value="ECO:0007669"/>
    <property type="project" value="UniProtKB-ARBA"/>
</dbReference>
<dbReference type="EMBL" id="JH431850">
    <property type="status" value="NOT_ANNOTATED_CDS"/>
    <property type="molecule type" value="Genomic_DNA"/>
</dbReference>
<dbReference type="GO" id="GO:0000149">
    <property type="term" value="F:SNARE binding"/>
    <property type="evidence" value="ECO:0007669"/>
    <property type="project" value="TreeGrafter"/>
</dbReference>
<evidence type="ECO:0000256" key="11">
    <source>
        <dbReference type="SAM" id="Phobius"/>
    </source>
</evidence>
<evidence type="ECO:0000256" key="5">
    <source>
        <dbReference type="ARBA" id="ARBA00022821"/>
    </source>
</evidence>
<evidence type="ECO:0000256" key="3">
    <source>
        <dbReference type="ARBA" id="ARBA00022448"/>
    </source>
</evidence>
<dbReference type="InterPro" id="IPR000727">
    <property type="entry name" value="T_SNARE_dom"/>
</dbReference>
<dbReference type="GO" id="GO:0051707">
    <property type="term" value="P:response to other organism"/>
    <property type="evidence" value="ECO:0007669"/>
    <property type="project" value="UniProtKB-ARBA"/>
</dbReference>
<keyword evidence="5" id="KW-0611">Plant defense</keyword>
<dbReference type="GO" id="GO:0000139">
    <property type="term" value="C:Golgi membrane"/>
    <property type="evidence" value="ECO:0007669"/>
    <property type="project" value="UniProtKB-SubCell"/>
</dbReference>
<dbReference type="STRING" id="126957.T1J522"/>
<dbReference type="PROSITE" id="PS00914">
    <property type="entry name" value="SYNTAXIN"/>
    <property type="match status" value="1"/>
</dbReference>
<dbReference type="GO" id="GO:0006906">
    <property type="term" value="P:vesicle fusion"/>
    <property type="evidence" value="ECO:0007669"/>
    <property type="project" value="TreeGrafter"/>
</dbReference>
<keyword evidence="8" id="KW-0333">Golgi apparatus</keyword>
<name>T1J522_STRMM</name>
<dbReference type="GO" id="GO:0006952">
    <property type="term" value="P:defense response"/>
    <property type="evidence" value="ECO:0007669"/>
    <property type="project" value="UniProtKB-KW"/>
</dbReference>
<dbReference type="SMART" id="SM00397">
    <property type="entry name" value="t_SNARE"/>
    <property type="match status" value="1"/>
</dbReference>
<dbReference type="GO" id="GO:0098629">
    <property type="term" value="P:trans-Golgi network membrane organization"/>
    <property type="evidence" value="ECO:0007669"/>
    <property type="project" value="UniProtKB-ARBA"/>
</dbReference>
<organism evidence="13 14">
    <name type="scientific">Strigamia maritima</name>
    <name type="common">European centipede</name>
    <name type="synonym">Geophilus maritimus</name>
    <dbReference type="NCBI Taxonomy" id="126957"/>
    <lineage>
        <taxon>Eukaryota</taxon>
        <taxon>Metazoa</taxon>
        <taxon>Ecdysozoa</taxon>
        <taxon>Arthropoda</taxon>
        <taxon>Myriapoda</taxon>
        <taxon>Chilopoda</taxon>
        <taxon>Pleurostigmophora</taxon>
        <taxon>Geophilomorpha</taxon>
        <taxon>Linotaeniidae</taxon>
        <taxon>Strigamia</taxon>
    </lineage>
</organism>
<evidence type="ECO:0000256" key="8">
    <source>
        <dbReference type="ARBA" id="ARBA00023034"/>
    </source>
</evidence>
<dbReference type="InterPro" id="IPR006012">
    <property type="entry name" value="Syntaxin/epimorphin_CS"/>
</dbReference>
<dbReference type="SUPFAM" id="SSF47661">
    <property type="entry name" value="t-snare proteins"/>
    <property type="match status" value="1"/>
</dbReference>
<dbReference type="eggNOG" id="KOG0809">
    <property type="taxonomic scope" value="Eukaryota"/>
</dbReference>
<evidence type="ECO:0000256" key="6">
    <source>
        <dbReference type="ARBA" id="ARBA00022927"/>
    </source>
</evidence>
<proteinExistence type="inferred from homology"/>
<dbReference type="Proteomes" id="UP000014500">
    <property type="component" value="Unassembled WGS sequence"/>
</dbReference>
<dbReference type="GO" id="GO:0031201">
    <property type="term" value="C:SNARE complex"/>
    <property type="evidence" value="ECO:0007669"/>
    <property type="project" value="TreeGrafter"/>
</dbReference>
<dbReference type="PhylomeDB" id="T1J522"/>
<keyword evidence="14" id="KW-1185">Reference proteome</keyword>
<evidence type="ECO:0000256" key="7">
    <source>
        <dbReference type="ARBA" id="ARBA00022989"/>
    </source>
</evidence>
<comment type="similarity">
    <text evidence="2">Belongs to the syntaxin family.</text>
</comment>
<keyword evidence="3" id="KW-0813">Transport</keyword>
<evidence type="ECO:0000256" key="9">
    <source>
        <dbReference type="ARBA" id="ARBA00023054"/>
    </source>
</evidence>